<reference evidence="2" key="1">
    <citation type="journal article" date="2020" name="mSystems">
        <title>Genome- and Community-Level Interaction Insights into Carbon Utilization and Element Cycling Functions of Hydrothermarchaeota in Hydrothermal Sediment.</title>
        <authorList>
            <person name="Zhou Z."/>
            <person name="Liu Y."/>
            <person name="Xu W."/>
            <person name="Pan J."/>
            <person name="Luo Z.H."/>
            <person name="Li M."/>
        </authorList>
    </citation>
    <scope>NUCLEOTIDE SEQUENCE [LARGE SCALE GENOMIC DNA]</scope>
    <source>
        <strain evidence="2">HyVt-76</strain>
    </source>
</reference>
<evidence type="ECO:0000313" key="2">
    <source>
        <dbReference type="EMBL" id="HHE54368.1"/>
    </source>
</evidence>
<name>A0A7V5LHW0_CALAY</name>
<sequence>MAPLGPAERVLVSENFLNSVHGQLACISCHGGNPNTPLTKEAKKDAHAAEADFVALPSEQFEVYCSACHSDITSKFKTSLHYTQNGYFERFKVRAGGQDMSTDSNMKAGFGKDCAKCHAGCGQCHVIRPVSVNSGLERAHQFYRTPSLVNNCTACHGSRVGEEFRGSHKGQTGYEHVKEADVHYNKGMNCSACHAADEMHGDGNAYTYRLVENPDFVPQCTDCHADVLDANTENNYHKTHVQGSTTLQCQVCHSQTYKSCNGCHVGKGITGSSYPTFKIGKNYLKNTSSFRTTDYALVRHIPIAPDTYDNWGGSISLSTFKAAPTWKYATPHNIQRWTFLTDTTGTAWCGANCHGQFDEVLLKKTDVDSTYLNAELEANEPVFTD</sequence>
<dbReference type="SUPFAM" id="SSF48695">
    <property type="entry name" value="Multiheme cytochromes"/>
    <property type="match status" value="1"/>
</dbReference>
<organism evidence="2">
    <name type="scientific">Caldithrix abyssi</name>
    <dbReference type="NCBI Taxonomy" id="187145"/>
    <lineage>
        <taxon>Bacteria</taxon>
        <taxon>Pseudomonadati</taxon>
        <taxon>Calditrichota</taxon>
        <taxon>Calditrichia</taxon>
        <taxon>Calditrichales</taxon>
        <taxon>Calditrichaceae</taxon>
        <taxon>Caldithrix</taxon>
    </lineage>
</organism>
<dbReference type="Gene3D" id="1.10.1130.10">
    <property type="entry name" value="Flavocytochrome C3, Chain A"/>
    <property type="match status" value="1"/>
</dbReference>
<keyword evidence="1" id="KW-0732">Signal</keyword>
<accession>A0A7V5LHW0</accession>
<dbReference type="AlphaFoldDB" id="A0A7V5LHW0"/>
<comment type="caution">
    <text evidence="2">The sequence shown here is derived from an EMBL/GenBank/DDBJ whole genome shotgun (WGS) entry which is preliminary data.</text>
</comment>
<gene>
    <name evidence="2" type="ORF">ENL21_01200</name>
</gene>
<evidence type="ECO:0000256" key="1">
    <source>
        <dbReference type="ARBA" id="ARBA00022729"/>
    </source>
</evidence>
<protein>
    <recommendedName>
        <fullName evidence="3">Cytochrome c-552/4 domain-containing protein</fullName>
    </recommendedName>
</protein>
<dbReference type="PANTHER" id="PTHR35038:SF8">
    <property type="entry name" value="C-TYPE POLYHEME CYTOCHROME OMCC"/>
    <property type="match status" value="1"/>
</dbReference>
<dbReference type="InterPro" id="IPR051829">
    <property type="entry name" value="Multiheme_Cytochr_ET"/>
</dbReference>
<dbReference type="Proteomes" id="UP000886111">
    <property type="component" value="Unassembled WGS sequence"/>
</dbReference>
<dbReference type="InterPro" id="IPR036280">
    <property type="entry name" value="Multihaem_cyt_sf"/>
</dbReference>
<dbReference type="EMBL" id="DRTD01000086">
    <property type="protein sequence ID" value="HHE54368.1"/>
    <property type="molecule type" value="Genomic_DNA"/>
</dbReference>
<dbReference type="PANTHER" id="PTHR35038">
    <property type="entry name" value="DISSIMILATORY SULFITE REDUCTASE SIRA"/>
    <property type="match status" value="1"/>
</dbReference>
<evidence type="ECO:0008006" key="3">
    <source>
        <dbReference type="Google" id="ProtNLM"/>
    </source>
</evidence>
<proteinExistence type="predicted"/>